<dbReference type="GeneID" id="36592278"/>
<dbReference type="Pfam" id="PF00069">
    <property type="entry name" value="Pkinase"/>
    <property type="match status" value="1"/>
</dbReference>
<dbReference type="Proteomes" id="UP000235371">
    <property type="component" value="Unassembled WGS sequence"/>
</dbReference>
<name>A0A2J6SIR8_9HELO</name>
<feature type="region of interest" description="Disordered" evidence="1">
    <location>
        <begin position="1"/>
        <end position="22"/>
    </location>
</feature>
<organism evidence="3 4">
    <name type="scientific">Hyaloscypha bicolor E</name>
    <dbReference type="NCBI Taxonomy" id="1095630"/>
    <lineage>
        <taxon>Eukaryota</taxon>
        <taxon>Fungi</taxon>
        <taxon>Dikarya</taxon>
        <taxon>Ascomycota</taxon>
        <taxon>Pezizomycotina</taxon>
        <taxon>Leotiomycetes</taxon>
        <taxon>Helotiales</taxon>
        <taxon>Hyaloscyphaceae</taxon>
        <taxon>Hyaloscypha</taxon>
        <taxon>Hyaloscypha bicolor</taxon>
    </lineage>
</organism>
<evidence type="ECO:0000313" key="3">
    <source>
        <dbReference type="EMBL" id="PMD50659.1"/>
    </source>
</evidence>
<dbReference type="GO" id="GO:0005524">
    <property type="term" value="F:ATP binding"/>
    <property type="evidence" value="ECO:0007669"/>
    <property type="project" value="InterPro"/>
</dbReference>
<dbReference type="InterPro" id="IPR011009">
    <property type="entry name" value="Kinase-like_dom_sf"/>
</dbReference>
<dbReference type="OrthoDB" id="4062651at2759"/>
<sequence length="1240" mass="139882">MSSDTEDSSSDSSSPGEEESLGSQIVIQLKRSVFDRNDFLPDGCIETLITKCAVIKELGLTQEDMKEKTSNAKLVEFILNEGRKLFAIMLMSRFKGGDLQKGMTQFRRNKLGDAFLPITEENESKVPFFNPPKKPWDRQSIRTFCIEQWAFLVPVFSDKSLNLQLHTDEILPFICQGDDVREGAFGEVHQVTVHSCHDKNPVFTFDGKRANVAIKEIKQVHTDDEAKLRELKSEWEREVKAHIDTNKFHHPNIIEFIAAVTRGNSKSYLLFRWADGGNLREFWQSNKKPQLSVSLVRDVVVQLRGLADALDKLHGYGGGQGSYRHGDIKPENILRVRTKSVAPSEIDVGILKIADMGLAKHHTIVTEFRPPTSMRYTTYRYEPPEVISGVSGVSANSGRSRRQDIWSVGCVTLELIIWLLYGADAMNEFNDKYVIGEMGEPSPYFEIEGKGSNKRAKVHPAVDETMDALSRDQECRVGEKTAMKDLLHIVKTKLLVVSLGAATIIDGEGSVSPPHLSTIPAGSRASARELCLALDEIIDKGDKNEGYWYSGKSRSHSQRLPRIRSQGSSSLSPDTAFGQGFPTRQKEPMPPPSKDITIVVPPVTQVLKDEYRNATQIDKTEFPVDNKFAKELVRTIGIDGLFPINIKPIRLCGTCQKMEFFEPYFHIEDTWPELESNLDICDFCKMRWEVAQHLNLKKSSPIRFDRDQSMLKLNEGHVPVMSICRSSELQTPNAHFIQVGLPKLPAAASKTHFDILRQFLRNCDANHPKCPPPKTAPLPTRLIDLGTHESPTILIYETKPTDSLQYIALSHPWGPGPHFCTFRNNLEEYKKHISFDKLPATFQHAVTTTRELGLRYLWVDSICIIQGPDGDFAQEATRMEDVFSSAYCVLAASSAKGQEDGFLTPRKENDFLTFDKGGQPLYICRFMDDFKTHVLEGPLNKRGWVLQERALAHRTIFFTDRQTYWECGEGVRCETLTKMDNHLISFLGDPNFPSKISRDNSDRGEKIRLYENLYRQYSRLEFTRWHDRPIAIAGLEKRLIRDLEAQGGFGVFDDGRSLLQRSLLWRKGQEVSALERIEFPPERAFLVPSWSWMGYEGAIDYLDLPLGGVDWPPDAILGPWAEGGTETWHTGDGKGVVALSAAARGFKMGKENEEDFGIFYDRTEPSKTEQKTLKCVVVGKRIMKSKTPTDETTHYVLLIAPKKTNSPRGGKIYERVGVGYMKGRFIDLVGSGASGLVNVQ</sequence>
<dbReference type="EMBL" id="KZ613913">
    <property type="protein sequence ID" value="PMD50659.1"/>
    <property type="molecule type" value="Genomic_DNA"/>
</dbReference>
<keyword evidence="4" id="KW-1185">Reference proteome</keyword>
<dbReference type="InterPro" id="IPR000719">
    <property type="entry name" value="Prot_kinase_dom"/>
</dbReference>
<dbReference type="SMART" id="SM00220">
    <property type="entry name" value="S_TKc"/>
    <property type="match status" value="1"/>
</dbReference>
<feature type="region of interest" description="Disordered" evidence="1">
    <location>
        <begin position="548"/>
        <end position="595"/>
    </location>
</feature>
<dbReference type="STRING" id="1095630.A0A2J6SIR8"/>
<gene>
    <name evidence="3" type="ORF">K444DRAFT_638005</name>
</gene>
<dbReference type="PANTHER" id="PTHR33112:SF10">
    <property type="entry name" value="TOL"/>
    <property type="match status" value="1"/>
</dbReference>
<dbReference type="GO" id="GO:0004672">
    <property type="term" value="F:protein kinase activity"/>
    <property type="evidence" value="ECO:0007669"/>
    <property type="project" value="InterPro"/>
</dbReference>
<evidence type="ECO:0000259" key="2">
    <source>
        <dbReference type="PROSITE" id="PS50011"/>
    </source>
</evidence>
<reference evidence="3 4" key="1">
    <citation type="submission" date="2016-04" db="EMBL/GenBank/DDBJ databases">
        <title>A degradative enzymes factory behind the ericoid mycorrhizal symbiosis.</title>
        <authorList>
            <consortium name="DOE Joint Genome Institute"/>
            <person name="Martino E."/>
            <person name="Morin E."/>
            <person name="Grelet G."/>
            <person name="Kuo A."/>
            <person name="Kohler A."/>
            <person name="Daghino S."/>
            <person name="Barry K."/>
            <person name="Choi C."/>
            <person name="Cichocki N."/>
            <person name="Clum A."/>
            <person name="Copeland A."/>
            <person name="Hainaut M."/>
            <person name="Haridas S."/>
            <person name="Labutti K."/>
            <person name="Lindquist E."/>
            <person name="Lipzen A."/>
            <person name="Khouja H.-R."/>
            <person name="Murat C."/>
            <person name="Ohm R."/>
            <person name="Olson A."/>
            <person name="Spatafora J."/>
            <person name="Veneault-Fourrey C."/>
            <person name="Henrissat B."/>
            <person name="Grigoriev I."/>
            <person name="Martin F."/>
            <person name="Perotto S."/>
        </authorList>
    </citation>
    <scope>NUCLEOTIDE SEQUENCE [LARGE SCALE GENOMIC DNA]</scope>
    <source>
        <strain evidence="3 4">E</strain>
    </source>
</reference>
<dbReference type="AlphaFoldDB" id="A0A2J6SIR8"/>
<dbReference type="Gene3D" id="3.30.200.20">
    <property type="entry name" value="Phosphorylase Kinase, domain 1"/>
    <property type="match status" value="1"/>
</dbReference>
<protein>
    <submittedName>
        <fullName evidence="3">HET-domain-containing protein</fullName>
    </submittedName>
</protein>
<dbReference type="Pfam" id="PF06985">
    <property type="entry name" value="HET"/>
    <property type="match status" value="1"/>
</dbReference>
<dbReference type="InParanoid" id="A0A2J6SIR8"/>
<dbReference type="RefSeq" id="XP_024727563.1">
    <property type="nucleotide sequence ID" value="XM_024884201.1"/>
</dbReference>
<evidence type="ECO:0000313" key="4">
    <source>
        <dbReference type="Proteomes" id="UP000235371"/>
    </source>
</evidence>
<dbReference type="PANTHER" id="PTHR33112">
    <property type="entry name" value="DOMAIN PROTEIN, PUTATIVE-RELATED"/>
    <property type="match status" value="1"/>
</dbReference>
<feature type="domain" description="Protein kinase" evidence="2">
    <location>
        <begin position="174"/>
        <end position="491"/>
    </location>
</feature>
<dbReference type="Gene3D" id="1.10.510.10">
    <property type="entry name" value="Transferase(Phosphotransferase) domain 1"/>
    <property type="match status" value="1"/>
</dbReference>
<proteinExistence type="predicted"/>
<dbReference type="InterPro" id="IPR010730">
    <property type="entry name" value="HET"/>
</dbReference>
<accession>A0A2J6SIR8</accession>
<dbReference type="PROSITE" id="PS50011">
    <property type="entry name" value="PROTEIN_KINASE_DOM"/>
    <property type="match status" value="1"/>
</dbReference>
<evidence type="ECO:0000256" key="1">
    <source>
        <dbReference type="SAM" id="MobiDB-lite"/>
    </source>
</evidence>
<feature type="compositionally biased region" description="Basic residues" evidence="1">
    <location>
        <begin position="553"/>
        <end position="562"/>
    </location>
</feature>
<dbReference type="SUPFAM" id="SSF56112">
    <property type="entry name" value="Protein kinase-like (PK-like)"/>
    <property type="match status" value="1"/>
</dbReference>
<dbReference type="CDD" id="cd00180">
    <property type="entry name" value="PKc"/>
    <property type="match status" value="1"/>
</dbReference>